<evidence type="ECO:0000313" key="6">
    <source>
        <dbReference type="RefSeq" id="XP_018021613.1"/>
    </source>
</evidence>
<keyword evidence="5" id="KW-1185">Reference proteome</keyword>
<dbReference type="RefSeq" id="XP_018021613.1">
    <property type="nucleotide sequence ID" value="XM_018166124.2"/>
</dbReference>
<gene>
    <name evidence="6" type="primary">LOC108677832</name>
</gene>
<name>A0A8B7P6E3_HYAAZ</name>
<dbReference type="KEGG" id="hazt:108677832"/>
<feature type="compositionally biased region" description="Low complexity" evidence="3">
    <location>
        <begin position="490"/>
        <end position="512"/>
    </location>
</feature>
<feature type="region of interest" description="Disordered" evidence="3">
    <location>
        <begin position="411"/>
        <end position="512"/>
    </location>
</feature>
<feature type="compositionally biased region" description="Basic and acidic residues" evidence="3">
    <location>
        <begin position="206"/>
        <end position="227"/>
    </location>
</feature>
<feature type="region of interest" description="Disordered" evidence="3">
    <location>
        <begin position="161"/>
        <end position="180"/>
    </location>
</feature>
<dbReference type="GeneID" id="108677832"/>
<reference evidence="6" key="1">
    <citation type="submission" date="2025-08" db="UniProtKB">
        <authorList>
            <consortium name="RefSeq"/>
        </authorList>
    </citation>
    <scope>IDENTIFICATION</scope>
    <source>
        <tissue evidence="6">Whole organism</tissue>
    </source>
</reference>
<accession>A0A8B7P6E3</accession>
<feature type="region of interest" description="Disordered" evidence="3">
    <location>
        <begin position="203"/>
        <end position="227"/>
    </location>
</feature>
<proteinExistence type="predicted"/>
<dbReference type="Proteomes" id="UP000694843">
    <property type="component" value="Unplaced"/>
</dbReference>
<evidence type="ECO:0000313" key="5">
    <source>
        <dbReference type="Proteomes" id="UP000694843"/>
    </source>
</evidence>
<evidence type="ECO:0000256" key="2">
    <source>
        <dbReference type="SAM" id="Coils"/>
    </source>
</evidence>
<organism evidence="5 6">
    <name type="scientific">Hyalella azteca</name>
    <name type="common">Amphipod</name>
    <dbReference type="NCBI Taxonomy" id="294128"/>
    <lineage>
        <taxon>Eukaryota</taxon>
        <taxon>Metazoa</taxon>
        <taxon>Ecdysozoa</taxon>
        <taxon>Arthropoda</taxon>
        <taxon>Crustacea</taxon>
        <taxon>Multicrustacea</taxon>
        <taxon>Malacostraca</taxon>
        <taxon>Eumalacostraca</taxon>
        <taxon>Peracarida</taxon>
        <taxon>Amphipoda</taxon>
        <taxon>Senticaudata</taxon>
        <taxon>Talitrida</taxon>
        <taxon>Talitroidea</taxon>
        <taxon>Hyalellidae</taxon>
        <taxon>Hyalella</taxon>
    </lineage>
</organism>
<evidence type="ECO:0000256" key="1">
    <source>
        <dbReference type="ARBA" id="ARBA00023054"/>
    </source>
</evidence>
<feature type="compositionally biased region" description="Pro residues" evidence="3">
    <location>
        <begin position="443"/>
        <end position="455"/>
    </location>
</feature>
<dbReference type="PANTHER" id="PTHR23166">
    <property type="entry name" value="FILAMIN/GPBP-INTERACTING PROTEIN"/>
    <property type="match status" value="1"/>
</dbReference>
<dbReference type="InterPro" id="IPR019131">
    <property type="entry name" value="Cortactin-binding_p2_N"/>
</dbReference>
<dbReference type="InterPro" id="IPR050719">
    <property type="entry name" value="Cortactin-Actin_Reg"/>
</dbReference>
<dbReference type="OrthoDB" id="6021133at2759"/>
<dbReference type="AlphaFoldDB" id="A0A8B7P6E3"/>
<feature type="coiled-coil region" evidence="2">
    <location>
        <begin position="276"/>
        <end position="345"/>
    </location>
</feature>
<evidence type="ECO:0000256" key="3">
    <source>
        <dbReference type="SAM" id="MobiDB-lite"/>
    </source>
</evidence>
<keyword evidence="1 2" id="KW-0175">Coiled coil</keyword>
<feature type="region of interest" description="Disordered" evidence="3">
    <location>
        <begin position="1"/>
        <end position="47"/>
    </location>
</feature>
<protein>
    <submittedName>
        <fullName evidence="6">CTTNBP2 N-terminal-like protein isoform X1</fullName>
    </submittedName>
</protein>
<dbReference type="Pfam" id="PF09727">
    <property type="entry name" value="CortBP2"/>
    <property type="match status" value="1"/>
</dbReference>
<feature type="compositionally biased region" description="Low complexity" evidence="3">
    <location>
        <begin position="13"/>
        <end position="26"/>
    </location>
</feature>
<evidence type="ECO:0000259" key="4">
    <source>
        <dbReference type="Pfam" id="PF09727"/>
    </source>
</evidence>
<feature type="domain" description="Cortactin-binding protein-2 N-terminal" evidence="4">
    <location>
        <begin position="51"/>
        <end position="245"/>
    </location>
</feature>
<dbReference type="PANTHER" id="PTHR23166:SF5">
    <property type="entry name" value="CTTNBP2 N-TERMINAL-LIKE PROTEIN"/>
    <property type="match status" value="1"/>
</dbReference>
<dbReference type="OMA" id="ETHFEIN"/>
<sequence>MASVGSSKEGTAGSSHRSLPQSSQQQQGGGQSFQPMDKASSQTVKLNPKLELSHTELLKLLSYMEAELQARDVVIATLKTERIKSLLAYGRGGVHDPVLALQRDASCATSAAARSEGDNASQLHMRSLQDTQLSQLEHLISQQRKAHQRMRHVLREAEKRHSRVVGELEEERRKHEHDTAQGDDVAYALERDRTRLKQYDCGQTMESERTQRRAAEAEVARLTSEREQMQQQHKQMVLLLLEDRNRLALHAAHYRNRAEQLAKLVSEEKGRIDGMAEGLEEESKKSLQMEAQMEKQLALFDAERQQMRGLLQRRDHRLEEVEALVEKLQRDVAHYQKQLQEAHNVAMFQQQQQQLSVSPPRLVGPPAAALHSLPCSTPPALTPSVTASVVSGVSLSQASNMVSLPSLSPNTCTSSLAPSDVSGAPPGQSSTLPPSVRLAPASKPRPQPPQLPAKPPQLSHQPARQAGTLPPPKVAARVRASSPGSEDSSNHSQLLSSQSLASHPSASSAHAHSYSPYPISTHSACLVANETTGISSPLLGGASYDSPLSLTHLGGGTYESSGMNLMGQGGFENQASLASTGHSKAVQLSATVNSVPVSLPTTGIARAVQPPRAVLYASNQGDECVSTASVVGGSAASHGSSATSHGSATSQVVQLSPRVNVSATGTGKVIASNQGGKFTFQVTQTS</sequence>